<evidence type="ECO:0000313" key="1">
    <source>
        <dbReference type="EMBL" id="MBX72112.1"/>
    </source>
</evidence>
<accession>A0A2P2QYQ3</accession>
<protein>
    <submittedName>
        <fullName evidence="1">Uncharacterized protein</fullName>
    </submittedName>
</protein>
<reference evidence="1" key="1">
    <citation type="submission" date="2018-02" db="EMBL/GenBank/DDBJ databases">
        <title>Rhizophora mucronata_Transcriptome.</title>
        <authorList>
            <person name="Meera S.P."/>
            <person name="Sreeshan A."/>
            <person name="Augustine A."/>
        </authorList>
    </citation>
    <scope>NUCLEOTIDE SEQUENCE</scope>
    <source>
        <tissue evidence="1">Leaf</tissue>
    </source>
</reference>
<sequence>MQGIDLFFLFKTYYSLSCPYLKW</sequence>
<organism evidence="1">
    <name type="scientific">Rhizophora mucronata</name>
    <name type="common">Asiatic mangrove</name>
    <dbReference type="NCBI Taxonomy" id="61149"/>
    <lineage>
        <taxon>Eukaryota</taxon>
        <taxon>Viridiplantae</taxon>
        <taxon>Streptophyta</taxon>
        <taxon>Embryophyta</taxon>
        <taxon>Tracheophyta</taxon>
        <taxon>Spermatophyta</taxon>
        <taxon>Magnoliopsida</taxon>
        <taxon>eudicotyledons</taxon>
        <taxon>Gunneridae</taxon>
        <taxon>Pentapetalae</taxon>
        <taxon>rosids</taxon>
        <taxon>fabids</taxon>
        <taxon>Malpighiales</taxon>
        <taxon>Rhizophoraceae</taxon>
        <taxon>Rhizophora</taxon>
    </lineage>
</organism>
<name>A0A2P2QYQ3_RHIMU</name>
<proteinExistence type="predicted"/>
<dbReference type="EMBL" id="GGEC01091628">
    <property type="protein sequence ID" value="MBX72112.1"/>
    <property type="molecule type" value="Transcribed_RNA"/>
</dbReference>
<dbReference type="AlphaFoldDB" id="A0A2P2QYQ3"/>